<keyword evidence="1" id="KW-0805">Transcription regulation</keyword>
<dbReference type="AlphaFoldDB" id="A0A3E0WKD2"/>
<dbReference type="InterPro" id="IPR001647">
    <property type="entry name" value="HTH_TetR"/>
</dbReference>
<evidence type="ECO:0000256" key="3">
    <source>
        <dbReference type="ARBA" id="ARBA00023163"/>
    </source>
</evidence>
<dbReference type="SUPFAM" id="SSF48498">
    <property type="entry name" value="Tetracyclin repressor-like, C-terminal domain"/>
    <property type="match status" value="1"/>
</dbReference>
<proteinExistence type="predicted"/>
<accession>A0A3E0WKD2</accession>
<feature type="DNA-binding region" description="H-T-H motif" evidence="4">
    <location>
        <begin position="36"/>
        <end position="55"/>
    </location>
</feature>
<dbReference type="InterPro" id="IPR050109">
    <property type="entry name" value="HTH-type_TetR-like_transc_reg"/>
</dbReference>
<dbReference type="PANTHER" id="PTHR30055">
    <property type="entry name" value="HTH-TYPE TRANSCRIPTIONAL REGULATOR RUTR"/>
    <property type="match status" value="1"/>
</dbReference>
<feature type="domain" description="HTH tetR-type" evidence="5">
    <location>
        <begin position="13"/>
        <end position="73"/>
    </location>
</feature>
<dbReference type="Gene3D" id="1.10.357.10">
    <property type="entry name" value="Tetracycline Repressor, domain 2"/>
    <property type="match status" value="1"/>
</dbReference>
<dbReference type="EMBL" id="NFZW01000028">
    <property type="protein sequence ID" value="RFA32547.1"/>
    <property type="molecule type" value="Genomic_DNA"/>
</dbReference>
<reference evidence="7" key="1">
    <citation type="submission" date="2017-05" db="EMBL/GenBank/DDBJ databases">
        <authorList>
            <person name="Sharma S."/>
            <person name="Sidhu C."/>
            <person name="Pinnaka A.K."/>
        </authorList>
    </citation>
    <scope>NUCLEOTIDE SEQUENCE [LARGE SCALE GENOMIC DNA]</scope>
    <source>
        <strain evidence="7">AK93</strain>
    </source>
</reference>
<dbReference type="InterPro" id="IPR009057">
    <property type="entry name" value="Homeodomain-like_sf"/>
</dbReference>
<dbReference type="Proteomes" id="UP000256763">
    <property type="component" value="Unassembled WGS sequence"/>
</dbReference>
<keyword evidence="7" id="KW-1185">Reference proteome</keyword>
<evidence type="ECO:0000256" key="4">
    <source>
        <dbReference type="PROSITE-ProRule" id="PRU00335"/>
    </source>
</evidence>
<dbReference type="OrthoDB" id="4541465at2"/>
<evidence type="ECO:0000313" key="6">
    <source>
        <dbReference type="EMBL" id="RFA32547.1"/>
    </source>
</evidence>
<dbReference type="InterPro" id="IPR036271">
    <property type="entry name" value="Tet_transcr_reg_TetR-rel_C_sf"/>
</dbReference>
<dbReference type="GO" id="GO:0000976">
    <property type="term" value="F:transcription cis-regulatory region binding"/>
    <property type="evidence" value="ECO:0007669"/>
    <property type="project" value="TreeGrafter"/>
</dbReference>
<protein>
    <recommendedName>
        <fullName evidence="5">HTH tetR-type domain-containing protein</fullName>
    </recommendedName>
</protein>
<keyword evidence="3" id="KW-0804">Transcription</keyword>
<gene>
    <name evidence="6" type="ORF">CAL65_19505</name>
</gene>
<dbReference type="PANTHER" id="PTHR30055:SF234">
    <property type="entry name" value="HTH-TYPE TRANSCRIPTIONAL REGULATOR BETI"/>
    <property type="match status" value="1"/>
</dbReference>
<dbReference type="GO" id="GO:0003700">
    <property type="term" value="F:DNA-binding transcription factor activity"/>
    <property type="evidence" value="ECO:0007669"/>
    <property type="project" value="TreeGrafter"/>
</dbReference>
<comment type="caution">
    <text evidence="6">The sequence shown here is derived from an EMBL/GenBank/DDBJ whole genome shotgun (WGS) entry which is preliminary data.</text>
</comment>
<sequence>MSTQSKTQSAKVSAKREAILTAALETFAERGVNGVAVPEIATHAKVGTGTIYRYFPSKEALVNALFMQEKSALAERLSESMEVYTAPKAMFDEFWRRLVAFARQRPQAFRFLELQDHLPYLDKESRALERRLLVPIAKHQKRLQEQGVFRDDIRVEVLMALIWGAFVNLFKAERGGYLTLSEDDISAARDACWQLCTRQA</sequence>
<evidence type="ECO:0000256" key="2">
    <source>
        <dbReference type="ARBA" id="ARBA00023125"/>
    </source>
</evidence>
<dbReference type="RefSeq" id="WP_116303807.1">
    <property type="nucleotide sequence ID" value="NZ_NFZV01000029.1"/>
</dbReference>
<evidence type="ECO:0000259" key="5">
    <source>
        <dbReference type="PROSITE" id="PS50977"/>
    </source>
</evidence>
<dbReference type="PRINTS" id="PR00455">
    <property type="entry name" value="HTHTETR"/>
</dbReference>
<dbReference type="Pfam" id="PF16295">
    <property type="entry name" value="TetR_C_10"/>
    <property type="match status" value="1"/>
</dbReference>
<dbReference type="Pfam" id="PF00440">
    <property type="entry name" value="TetR_N"/>
    <property type="match status" value="1"/>
</dbReference>
<evidence type="ECO:0000313" key="7">
    <source>
        <dbReference type="Proteomes" id="UP000256763"/>
    </source>
</evidence>
<organism evidence="6 7">
    <name type="scientific">Alkalilimnicola ehrlichii</name>
    <dbReference type="NCBI Taxonomy" id="351052"/>
    <lineage>
        <taxon>Bacteria</taxon>
        <taxon>Pseudomonadati</taxon>
        <taxon>Pseudomonadota</taxon>
        <taxon>Gammaproteobacteria</taxon>
        <taxon>Chromatiales</taxon>
        <taxon>Ectothiorhodospiraceae</taxon>
        <taxon>Alkalilimnicola</taxon>
    </lineage>
</organism>
<keyword evidence="2 4" id="KW-0238">DNA-binding</keyword>
<evidence type="ECO:0000256" key="1">
    <source>
        <dbReference type="ARBA" id="ARBA00023015"/>
    </source>
</evidence>
<dbReference type="SUPFAM" id="SSF46689">
    <property type="entry name" value="Homeodomain-like"/>
    <property type="match status" value="1"/>
</dbReference>
<dbReference type="InterPro" id="IPR032551">
    <property type="entry name" value="BscR_C"/>
</dbReference>
<dbReference type="PROSITE" id="PS50977">
    <property type="entry name" value="HTH_TETR_2"/>
    <property type="match status" value="1"/>
</dbReference>
<name>A0A3E0WKD2_9GAMM</name>